<dbReference type="PANTHER" id="PTHR22946:SF8">
    <property type="entry name" value="ACETYL XYLAN ESTERASE DOMAIN-CONTAINING PROTEIN"/>
    <property type="match status" value="1"/>
</dbReference>
<dbReference type="STRING" id="320787.CA2015_2911"/>
<dbReference type="Gene3D" id="3.40.50.1820">
    <property type="entry name" value="alpha/beta hydrolase"/>
    <property type="match status" value="1"/>
</dbReference>
<accession>A0A0H4PVB1</accession>
<evidence type="ECO:0000259" key="1">
    <source>
        <dbReference type="Pfam" id="PF05448"/>
    </source>
</evidence>
<dbReference type="SUPFAM" id="SSF53474">
    <property type="entry name" value="alpha/beta-Hydrolases"/>
    <property type="match status" value="1"/>
</dbReference>
<dbReference type="Proteomes" id="UP000036520">
    <property type="component" value="Chromosome"/>
</dbReference>
<dbReference type="AlphaFoldDB" id="A0A0H4PVB1"/>
<feature type="domain" description="Acetyl xylan esterase" evidence="1">
    <location>
        <begin position="92"/>
        <end position="263"/>
    </location>
</feature>
<dbReference type="KEGG" id="camu:CA2015_2911"/>
<evidence type="ECO:0000313" key="3">
    <source>
        <dbReference type="Proteomes" id="UP000036520"/>
    </source>
</evidence>
<dbReference type="EMBL" id="CP012040">
    <property type="protein sequence ID" value="AKP52317.1"/>
    <property type="molecule type" value="Genomic_DNA"/>
</dbReference>
<proteinExistence type="predicted"/>
<keyword evidence="3" id="KW-1185">Reference proteome</keyword>
<sequence>MRNFLFGSLFSIVQLFSPSVTKAYDGTALHWSPQDSLPSVLSAQRADILGGRMKQKAQIKYATHILPETLADWEKRKSEIVREVILNSGIKVDHDLELDMRITGTVQMDGYAIKNIYFQTQPGIYATANLYIPEGKGPFPAVINMHGHWTEGKAAENIQSVGHSLAKNGYVCLSIDAFGSGERSTKHMDFEYHGSNLGASLMNVGETLLGVQVIDNMRAVDLLSSLPYVDAENIGATGASGGGNQTMWFAAMDERVKAAMPVVSVGTFESAVMGSNCVCELMPNGLSFTETSGILALYAPRALKMCNHNKDSNSTFFPAEMLRSYHNAKPVFQQFGAEEKIAYELFDLEHGYWPEDREAMLGWFDLHLKGIGDGSSREEIPFEVLPYEKLMVFPEGQRDPLVVGVAEYSRRKGQKLRESYLGQTSIDKQQVKSGLKELLKIKGYPKVDKVNSYSSEAGWEKIALETSNNLLTPLLIRKPSNAALGYVIIATANGKHEVPQARIDELINKGQGVVIVELSGTGEAASQEDQLVAYLTPFHTLARARLWLGETMLGQWVGELNMVSEFVKEHYAPSVLTFDGDKEAGLAGLYLAALEEGTFEALTLRNTPVSYLFDNREGVDYFSLAIFLPKFLQWGDVSLAAGLASLPITFENPVTMSGESISPAKENEWKMEFASIRTYLKGKGSVKFQF</sequence>
<reference evidence="2 3" key="1">
    <citation type="submission" date="2015-07" db="EMBL/GenBank/DDBJ databases">
        <authorList>
            <person name="Kim K.M."/>
        </authorList>
    </citation>
    <scope>NUCLEOTIDE SEQUENCE [LARGE SCALE GENOMIC DNA]</scope>
    <source>
        <strain evidence="2 3">KCTC 12363</strain>
    </source>
</reference>
<dbReference type="OrthoDB" id="9808543at2"/>
<organism evidence="2 3">
    <name type="scientific">Cyclobacterium amurskyense</name>
    <dbReference type="NCBI Taxonomy" id="320787"/>
    <lineage>
        <taxon>Bacteria</taxon>
        <taxon>Pseudomonadati</taxon>
        <taxon>Bacteroidota</taxon>
        <taxon>Cytophagia</taxon>
        <taxon>Cytophagales</taxon>
        <taxon>Cyclobacteriaceae</taxon>
        <taxon>Cyclobacterium</taxon>
    </lineage>
</organism>
<dbReference type="Pfam" id="PF05448">
    <property type="entry name" value="AXE1"/>
    <property type="match status" value="1"/>
</dbReference>
<dbReference type="PANTHER" id="PTHR22946">
    <property type="entry name" value="DIENELACTONE HYDROLASE DOMAIN-CONTAINING PROTEIN-RELATED"/>
    <property type="match status" value="1"/>
</dbReference>
<dbReference type="RefSeq" id="WP_048642548.1">
    <property type="nucleotide sequence ID" value="NZ_CP012040.1"/>
</dbReference>
<dbReference type="InterPro" id="IPR029058">
    <property type="entry name" value="AB_hydrolase_fold"/>
</dbReference>
<dbReference type="InterPro" id="IPR050261">
    <property type="entry name" value="FrsA_esterase"/>
</dbReference>
<dbReference type="PATRIC" id="fig|320787.5.peg.3182"/>
<protein>
    <submittedName>
        <fullName evidence="2">Acetyl xylan esterase</fullName>
    </submittedName>
</protein>
<gene>
    <name evidence="2" type="ORF">CA2015_2911</name>
</gene>
<dbReference type="InterPro" id="IPR008391">
    <property type="entry name" value="AXE1_dom"/>
</dbReference>
<evidence type="ECO:0000313" key="2">
    <source>
        <dbReference type="EMBL" id="AKP52317.1"/>
    </source>
</evidence>
<name>A0A0H4PVB1_9BACT</name>